<reference evidence="9 10" key="1">
    <citation type="submission" date="2024-05" db="EMBL/GenBank/DDBJ databases">
        <authorList>
            <person name="Wallberg A."/>
        </authorList>
    </citation>
    <scope>NUCLEOTIDE SEQUENCE [LARGE SCALE GENOMIC DNA]</scope>
</reference>
<evidence type="ECO:0000256" key="3">
    <source>
        <dbReference type="ARBA" id="ARBA00022801"/>
    </source>
</evidence>
<dbReference type="GO" id="GO:0008234">
    <property type="term" value="F:cysteine-type peptidase activity"/>
    <property type="evidence" value="ECO:0007669"/>
    <property type="project" value="UniProtKB-KW"/>
</dbReference>
<dbReference type="GO" id="GO:0019784">
    <property type="term" value="F:deNEDDylase activity"/>
    <property type="evidence" value="ECO:0007669"/>
    <property type="project" value="InterPro"/>
</dbReference>
<dbReference type="GO" id="GO:0008270">
    <property type="term" value="F:zinc ion binding"/>
    <property type="evidence" value="ECO:0007669"/>
    <property type="project" value="UniProtKB-KW"/>
</dbReference>
<dbReference type="PROSITE" id="PS50600">
    <property type="entry name" value="ULP_PROTEASE"/>
    <property type="match status" value="1"/>
</dbReference>
<dbReference type="EMBL" id="CAXKWB010027915">
    <property type="protein sequence ID" value="CAL4132802.1"/>
    <property type="molecule type" value="Genomic_DNA"/>
</dbReference>
<evidence type="ECO:0008006" key="11">
    <source>
        <dbReference type="Google" id="ProtNLM"/>
    </source>
</evidence>
<accession>A0AAV2RPK5</accession>
<keyword evidence="3" id="KW-0378">Hydrolase</keyword>
<keyword evidence="5" id="KW-0479">Metal-binding</keyword>
<feature type="domain" description="C3H1-type" evidence="7">
    <location>
        <begin position="346"/>
        <end position="373"/>
    </location>
</feature>
<protein>
    <recommendedName>
        <fullName evidence="11">C3H1-type domain-containing protein</fullName>
    </recommendedName>
</protein>
<dbReference type="InterPro" id="IPR003653">
    <property type="entry name" value="Peptidase_C48_C"/>
</dbReference>
<dbReference type="PANTHER" id="PTHR46468">
    <property type="entry name" value="SENTRIN-SPECIFIC PROTEASE 8"/>
    <property type="match status" value="1"/>
</dbReference>
<dbReference type="GO" id="GO:0006508">
    <property type="term" value="P:proteolysis"/>
    <property type="evidence" value="ECO:0007669"/>
    <property type="project" value="UniProtKB-KW"/>
</dbReference>
<sequence>MQKDNQPKKAKGHIWVCGTCLIHIDEMSKSPSERKELDELIKMADEAEKNSQNPEEINKAKNLEKYEAQRKKHTLEEITNEKNGQKVKEIEIEERTRDKDKHKVVVNGINIYREDLGTLKKGEYVSDTPISAWFNHVKSEICDESEKIVLIPTSVTQLIKHAEGIEEVQQTIGPLIPVETEYVIMAVNDNQNCIANGGTHWSVLLYKRRENEWNHYDSMKQANFEEAKKIATKIHNTIHSNGAPIIKKAISTAQNNGHECGIYTMAYAEELAKILYNKELKQIDPLRLKSNATDRIRNELIDQIKKAKRDIDTDSEKKIDQREQTKPITKIDNKDKVWSSPRDEIPDTRRVCSLFLKQQCIEGTKCIERHPDLCPKIMKEGYCDEYKECKLFHPKMCRTQKRDGNCFRGISCYYAHIINMKDKNQEKGFKHHQRKNIQGERYVYEKYGRNINTQNSYQREFNNRVNTQAERGHQQYQPRSSQGGENGYKNLKDTTKRRFRIFTANTEGISTGTHQEIRKRTK</sequence>
<keyword evidence="4" id="KW-0788">Thiol protease</keyword>
<evidence type="ECO:0000259" key="7">
    <source>
        <dbReference type="PROSITE" id="PS50103"/>
    </source>
</evidence>
<feature type="zinc finger region" description="C3H1-type" evidence="5">
    <location>
        <begin position="391"/>
        <end position="419"/>
    </location>
</feature>
<feature type="zinc finger region" description="C3H1-type" evidence="5">
    <location>
        <begin position="346"/>
        <end position="373"/>
    </location>
</feature>
<feature type="compositionally biased region" description="Polar residues" evidence="6">
    <location>
        <begin position="469"/>
        <end position="483"/>
    </location>
</feature>
<name>A0AAV2RPK5_MEGNR</name>
<evidence type="ECO:0000313" key="9">
    <source>
        <dbReference type="EMBL" id="CAL4132802.1"/>
    </source>
</evidence>
<dbReference type="Gene3D" id="3.40.395.10">
    <property type="entry name" value="Adenoviral Proteinase, Chain A"/>
    <property type="match status" value="1"/>
</dbReference>
<evidence type="ECO:0000259" key="8">
    <source>
        <dbReference type="PROSITE" id="PS50600"/>
    </source>
</evidence>
<keyword evidence="2" id="KW-0645">Protease</keyword>
<dbReference type="InterPro" id="IPR038765">
    <property type="entry name" value="Papain-like_cys_pep_sf"/>
</dbReference>
<dbReference type="Proteomes" id="UP001497623">
    <property type="component" value="Unassembled WGS sequence"/>
</dbReference>
<evidence type="ECO:0000256" key="1">
    <source>
        <dbReference type="ARBA" id="ARBA00005234"/>
    </source>
</evidence>
<feature type="domain" description="C3H1-type" evidence="7">
    <location>
        <begin position="391"/>
        <end position="419"/>
    </location>
</feature>
<dbReference type="InterPro" id="IPR044613">
    <property type="entry name" value="Nep1/2-like"/>
</dbReference>
<comment type="similarity">
    <text evidence="1">Belongs to the peptidase C48 family.</text>
</comment>
<keyword evidence="10" id="KW-1185">Reference proteome</keyword>
<proteinExistence type="inferred from homology"/>
<keyword evidence="5" id="KW-0863">Zinc-finger</keyword>
<dbReference type="PROSITE" id="PS50103">
    <property type="entry name" value="ZF_C3H1"/>
    <property type="match status" value="2"/>
</dbReference>
<keyword evidence="5" id="KW-0862">Zinc</keyword>
<evidence type="ECO:0000256" key="6">
    <source>
        <dbReference type="SAM" id="MobiDB-lite"/>
    </source>
</evidence>
<dbReference type="Pfam" id="PF02902">
    <property type="entry name" value="Peptidase_C48"/>
    <property type="match status" value="1"/>
</dbReference>
<comment type="caution">
    <text evidence="9">The sequence shown here is derived from an EMBL/GenBank/DDBJ whole genome shotgun (WGS) entry which is preliminary data.</text>
</comment>
<dbReference type="AlphaFoldDB" id="A0AAV2RPK5"/>
<gene>
    <name evidence="9" type="ORF">MNOR_LOCUS27068</name>
</gene>
<dbReference type="InterPro" id="IPR000571">
    <property type="entry name" value="Znf_CCCH"/>
</dbReference>
<dbReference type="PANTHER" id="PTHR46468:SF1">
    <property type="entry name" value="SENTRIN-SPECIFIC PROTEASE 8"/>
    <property type="match status" value="1"/>
</dbReference>
<dbReference type="SUPFAM" id="SSF54001">
    <property type="entry name" value="Cysteine proteinases"/>
    <property type="match status" value="1"/>
</dbReference>
<evidence type="ECO:0000313" key="10">
    <source>
        <dbReference type="Proteomes" id="UP001497623"/>
    </source>
</evidence>
<feature type="domain" description="Ubiquitin-like protease family profile" evidence="8">
    <location>
        <begin position="109"/>
        <end position="271"/>
    </location>
</feature>
<evidence type="ECO:0000256" key="4">
    <source>
        <dbReference type="ARBA" id="ARBA00022807"/>
    </source>
</evidence>
<feature type="region of interest" description="Disordered" evidence="6">
    <location>
        <begin position="469"/>
        <end position="495"/>
    </location>
</feature>
<evidence type="ECO:0000256" key="5">
    <source>
        <dbReference type="PROSITE-ProRule" id="PRU00723"/>
    </source>
</evidence>
<dbReference type="GO" id="GO:0000338">
    <property type="term" value="P:protein deneddylation"/>
    <property type="evidence" value="ECO:0007669"/>
    <property type="project" value="TreeGrafter"/>
</dbReference>
<organism evidence="9 10">
    <name type="scientific">Meganyctiphanes norvegica</name>
    <name type="common">Northern krill</name>
    <name type="synonym">Thysanopoda norvegica</name>
    <dbReference type="NCBI Taxonomy" id="48144"/>
    <lineage>
        <taxon>Eukaryota</taxon>
        <taxon>Metazoa</taxon>
        <taxon>Ecdysozoa</taxon>
        <taxon>Arthropoda</taxon>
        <taxon>Crustacea</taxon>
        <taxon>Multicrustacea</taxon>
        <taxon>Malacostraca</taxon>
        <taxon>Eumalacostraca</taxon>
        <taxon>Eucarida</taxon>
        <taxon>Euphausiacea</taxon>
        <taxon>Euphausiidae</taxon>
        <taxon>Meganyctiphanes</taxon>
    </lineage>
</organism>
<evidence type="ECO:0000256" key="2">
    <source>
        <dbReference type="ARBA" id="ARBA00022670"/>
    </source>
</evidence>